<dbReference type="EMBL" id="CP007449">
    <property type="protein sequence ID" value="AHM76669.2"/>
    <property type="molecule type" value="Genomic_DNA"/>
</dbReference>
<dbReference type="InterPro" id="IPR009385">
    <property type="entry name" value="Plasmid_inh_PsiB"/>
</dbReference>
<accession>A0A7U4K397</accession>
<organism evidence="1 2">
    <name type="scientific">Yersinia enterocolitica LC20</name>
    <dbReference type="NCBI Taxonomy" id="1443113"/>
    <lineage>
        <taxon>Bacteria</taxon>
        <taxon>Pseudomonadati</taxon>
        <taxon>Pseudomonadota</taxon>
        <taxon>Gammaproteobacteria</taxon>
        <taxon>Enterobacterales</taxon>
        <taxon>Yersiniaceae</taxon>
        <taxon>Yersinia</taxon>
    </lineage>
</organism>
<keyword evidence="1" id="KW-0614">Plasmid</keyword>
<dbReference type="AlphaFoldDB" id="A0A7U4K397"/>
<reference evidence="1 2" key="1">
    <citation type="submission" date="2017-11" db="EMBL/GenBank/DDBJ databases">
        <title>The complete genome sequence and comparative genome analysis of Yersinia enterocolitica strain LC20.</title>
        <authorList>
            <person name="Shi G."/>
            <person name="Su M."/>
            <person name="Liang J."/>
            <person name="Gu W."/>
            <person name="Xiao Y."/>
            <person name="Zhang Z."/>
            <person name="Qiu H."/>
            <person name="Duan R."/>
            <person name="Zhang Z."/>
            <person name="Li Y."/>
            <person name="Zhang X."/>
            <person name="Ling Y."/>
            <person name="Song L."/>
            <person name="Chen M."/>
            <person name="Zhao Y."/>
            <person name="Wu J."/>
            <person name="Jing H."/>
            <person name="Xiao J."/>
            <person name="Wang X."/>
        </authorList>
    </citation>
    <scope>NUCLEOTIDE SEQUENCE [LARGE SCALE GENOMIC DNA]</scope>
    <source>
        <strain evidence="1 2">LC20</strain>
        <plasmid evidence="2">Plasmid1_80k</plasmid>
    </source>
</reference>
<dbReference type="InterPro" id="IPR038131">
    <property type="entry name" value="PsiB-like_sf"/>
</dbReference>
<name>A0A7U4K397_YEREN</name>
<dbReference type="Gene3D" id="3.40.50.11880">
    <property type="entry name" value="Plasmid SOS inhibition protein"/>
    <property type="match status" value="1"/>
</dbReference>
<evidence type="ECO:0000313" key="2">
    <source>
        <dbReference type="Proteomes" id="UP000230961"/>
    </source>
</evidence>
<sequence>MRQNVLTPLQILITLQLMLPDNGGAALRAAITTMTKEEKFTLAVLQAFTSTDHEQYRERGEEARLRLSNAVASFLALPECWTVDCERRLEWGGVHPVHLRLSHQCAPQVLIDVIGPCHESPYWYGRMWFDGAQSVAWFYSADCFDPSAIKMMLGKINEYICAGYTDANTLAAALRMGGQSV</sequence>
<evidence type="ECO:0000313" key="1">
    <source>
        <dbReference type="EMBL" id="AHM76669.2"/>
    </source>
</evidence>
<geneLocation type="plasmid" evidence="2">
    <name>Plasmid1_80k</name>
</geneLocation>
<protein>
    <submittedName>
        <fullName evidence="1">Uncharacterized protein</fullName>
    </submittedName>
</protein>
<dbReference type="Proteomes" id="UP000230961">
    <property type="component" value="Plasmid p1_80K"/>
</dbReference>
<dbReference type="Pfam" id="PF06290">
    <property type="entry name" value="PsiB"/>
    <property type="match status" value="1"/>
</dbReference>
<proteinExistence type="predicted"/>
<dbReference type="KEGG" id="yel:LC20_06097"/>
<gene>
    <name evidence="1" type="ORF">LC20_06097</name>
</gene>